<name>A0A6A9QKH7_SULME</name>
<dbReference type="AlphaFoldDB" id="A0A6A9QKH7"/>
<accession>A0A6A9QKH7</accession>
<feature type="region of interest" description="Disordered" evidence="1">
    <location>
        <begin position="214"/>
        <end position="234"/>
    </location>
</feature>
<dbReference type="EMBL" id="WGGD01000005">
    <property type="protein sequence ID" value="MUN29526.1"/>
    <property type="molecule type" value="Genomic_DNA"/>
</dbReference>
<comment type="caution">
    <text evidence="2">The sequence shown here is derived from an EMBL/GenBank/DDBJ whole genome shotgun (WGS) entry which is preliminary data.</text>
</comment>
<evidence type="ECO:0000256" key="1">
    <source>
        <dbReference type="SAM" id="MobiDB-lite"/>
    </source>
</evidence>
<proteinExistence type="predicted"/>
<sequence>MNGVITTFILLIVTVSIGAIIFSFASSQGSSFYVNTQGLQNAEEYSSLFQISSSEPVVKFITSSSSTSNLNVSLNYVMTLNIPNYTGNLILLPFISSYQNGSLGFYDPSHVKYITNPDYVGYFAVSLVPGSSSQPLPINPESFNHLVVLSSNRNYQVSGEVYVVPNGASINITTVANSTTIPVIWVMVDIGGQYYRISYPELYNPESGLLFSGTASGSNSPTSGSSQSSSNPPVYSTEIYTEEGKVTLPVNYISYCEYLKQLIPNYSQIYYLNGTQKATFIGNTILNASSSNVAFVSGSKSATKVTFNGNAEVIAKYMGVSKSITLISNVKLPPIVCTGLPPYIPLSVIESPIQDLLKGQSWIIDNDPKVYFNSNQNNNGIIAPTVFEGSVTFNANSNVNFNAPVVFEGSVTFNANSNVNFNAPVVFEGSVTFEGSSNIVSSQGMIFNGTQSIVTFNGNTHNTLGGPVIFNTSQLIFNGGSNVTVQGPVGVASSSIKFYGNSNLTSYQYSIFYNAPIFNGNAYIGTINKVPPVNINIKVPQSLFYTEDGSLDSVQAWFQPIPNYNGMTVLNYTLSNSSSFSYLTVALYPSGLSSSQLNLQVSLTNASGTYILSTFNGIQAYSWYFVNITLVYPAKVEMQLYNQQSEVMLNIQKYTALPTNSLVSACIGNESFTQLFLLSSELSNNQNPTFILNNGYLTDNSKQLSSVDWGNSIVLYYYLVSSYQLSSSATQIPPSFANPSSYYSYYLKVYQTMVGYQT</sequence>
<reference evidence="2 3" key="1">
    <citation type="submission" date="2019-10" db="EMBL/GenBank/DDBJ databases">
        <title>Sequencing and Assembly of Multiple Reported Metal-Biooxidizing Members of the Extremely Thermoacidophilic Archaeal Family Sulfolobaceae.</title>
        <authorList>
            <person name="Counts J.A."/>
            <person name="Kelly R.M."/>
        </authorList>
    </citation>
    <scope>NUCLEOTIDE SEQUENCE [LARGE SCALE GENOMIC DNA]</scope>
    <source>
        <strain evidence="2 3">DSM 6482</strain>
    </source>
</reference>
<organism evidence="2 3">
    <name type="scientific">Sulfuracidifex metallicus DSM 6482 = JCM 9184</name>
    <dbReference type="NCBI Taxonomy" id="523847"/>
    <lineage>
        <taxon>Archaea</taxon>
        <taxon>Thermoproteota</taxon>
        <taxon>Thermoprotei</taxon>
        <taxon>Sulfolobales</taxon>
        <taxon>Sulfolobaceae</taxon>
        <taxon>Sulfuracidifex</taxon>
    </lineage>
</organism>
<protein>
    <submittedName>
        <fullName evidence="2">Uncharacterized protein</fullName>
    </submittedName>
</protein>
<evidence type="ECO:0000313" key="2">
    <source>
        <dbReference type="EMBL" id="MUN29526.1"/>
    </source>
</evidence>
<evidence type="ECO:0000313" key="3">
    <source>
        <dbReference type="Proteomes" id="UP000470772"/>
    </source>
</evidence>
<gene>
    <name evidence="2" type="ORF">GC250_08770</name>
</gene>
<keyword evidence="3" id="KW-1185">Reference proteome</keyword>
<dbReference type="RefSeq" id="WP_156017090.1">
    <property type="nucleotide sequence ID" value="NZ_WGGD01000005.1"/>
</dbReference>
<dbReference type="Proteomes" id="UP000470772">
    <property type="component" value="Unassembled WGS sequence"/>
</dbReference>